<organism evidence="1 2">
    <name type="scientific">Brachionus plicatilis</name>
    <name type="common">Marine rotifer</name>
    <name type="synonym">Brachionus muelleri</name>
    <dbReference type="NCBI Taxonomy" id="10195"/>
    <lineage>
        <taxon>Eukaryota</taxon>
        <taxon>Metazoa</taxon>
        <taxon>Spiralia</taxon>
        <taxon>Gnathifera</taxon>
        <taxon>Rotifera</taxon>
        <taxon>Eurotatoria</taxon>
        <taxon>Monogononta</taxon>
        <taxon>Pseudotrocha</taxon>
        <taxon>Ploima</taxon>
        <taxon>Brachionidae</taxon>
        <taxon>Brachionus</taxon>
    </lineage>
</organism>
<sequence length="63" mass="7039">MLVKKSILKYLILNTHPCCCCFVVEVCMKIHNRLYSAIKRCRILTGVSLNDLIGANITGKVSV</sequence>
<evidence type="ECO:0000313" key="1">
    <source>
        <dbReference type="EMBL" id="RNA16592.1"/>
    </source>
</evidence>
<comment type="caution">
    <text evidence="1">The sequence shown here is derived from an EMBL/GenBank/DDBJ whole genome shotgun (WGS) entry which is preliminary data.</text>
</comment>
<reference evidence="1 2" key="1">
    <citation type="journal article" date="2018" name="Sci. Rep.">
        <title>Genomic signatures of local adaptation to the degree of environmental predictability in rotifers.</title>
        <authorList>
            <person name="Franch-Gras L."/>
            <person name="Hahn C."/>
            <person name="Garcia-Roger E.M."/>
            <person name="Carmona M.J."/>
            <person name="Serra M."/>
            <person name="Gomez A."/>
        </authorList>
    </citation>
    <scope>NUCLEOTIDE SEQUENCE [LARGE SCALE GENOMIC DNA]</scope>
    <source>
        <strain evidence="1">HYR1</strain>
    </source>
</reference>
<dbReference type="EMBL" id="REGN01004671">
    <property type="protein sequence ID" value="RNA16592.1"/>
    <property type="molecule type" value="Genomic_DNA"/>
</dbReference>
<dbReference type="AlphaFoldDB" id="A0A3M7QZ18"/>
<gene>
    <name evidence="1" type="ORF">BpHYR1_011518</name>
</gene>
<keyword evidence="2" id="KW-1185">Reference proteome</keyword>
<name>A0A3M7QZ18_BRAPC</name>
<protein>
    <submittedName>
        <fullName evidence="1">Uncharacterized protein</fullName>
    </submittedName>
</protein>
<proteinExistence type="predicted"/>
<dbReference type="Proteomes" id="UP000276133">
    <property type="component" value="Unassembled WGS sequence"/>
</dbReference>
<evidence type="ECO:0000313" key="2">
    <source>
        <dbReference type="Proteomes" id="UP000276133"/>
    </source>
</evidence>
<accession>A0A3M7QZ18</accession>